<keyword evidence="3" id="KW-1185">Reference proteome</keyword>
<evidence type="ECO:0000313" key="2">
    <source>
        <dbReference type="EMBL" id="MDY0748783.1"/>
    </source>
</evidence>
<evidence type="ECO:0000313" key="3">
    <source>
        <dbReference type="Proteomes" id="UP001285263"/>
    </source>
</evidence>
<dbReference type="Gene3D" id="1.10.10.1320">
    <property type="entry name" value="Anti-sigma factor, zinc-finger domain"/>
    <property type="match status" value="1"/>
</dbReference>
<gene>
    <name evidence="2" type="ORF">SNE35_30070</name>
</gene>
<feature type="domain" description="Putative zinc-finger" evidence="1">
    <location>
        <begin position="15"/>
        <end position="47"/>
    </location>
</feature>
<dbReference type="EMBL" id="JAXCLA010000012">
    <property type="protein sequence ID" value="MDY0748783.1"/>
    <property type="molecule type" value="Genomic_DNA"/>
</dbReference>
<reference evidence="2 3" key="1">
    <citation type="submission" date="2023-11" db="EMBL/GenBank/DDBJ databases">
        <title>Paucibacter sp. nov., isolated from fresh soil in Korea.</title>
        <authorList>
            <person name="Le N.T.T."/>
        </authorList>
    </citation>
    <scope>NUCLEOTIDE SEQUENCE [LARGE SCALE GENOMIC DNA]</scope>
    <source>
        <strain evidence="2 3">R3-3</strain>
    </source>
</reference>
<organism evidence="2 3">
    <name type="scientific">Roseateles agri</name>
    <dbReference type="NCBI Taxonomy" id="3098619"/>
    <lineage>
        <taxon>Bacteria</taxon>
        <taxon>Pseudomonadati</taxon>
        <taxon>Pseudomonadota</taxon>
        <taxon>Betaproteobacteria</taxon>
        <taxon>Burkholderiales</taxon>
        <taxon>Sphaerotilaceae</taxon>
        <taxon>Roseateles</taxon>
    </lineage>
</organism>
<evidence type="ECO:0000259" key="1">
    <source>
        <dbReference type="Pfam" id="PF13490"/>
    </source>
</evidence>
<name>A0ABU5DR40_9BURK</name>
<protein>
    <submittedName>
        <fullName evidence="2">Zf-HC2 domain-containing protein</fullName>
    </submittedName>
</protein>
<proteinExistence type="predicted"/>
<dbReference type="InterPro" id="IPR041916">
    <property type="entry name" value="Anti_sigma_zinc_sf"/>
</dbReference>
<dbReference type="RefSeq" id="WP_320426754.1">
    <property type="nucleotide sequence ID" value="NZ_JAXCLA010000012.1"/>
</dbReference>
<comment type="caution">
    <text evidence="2">The sequence shown here is derived from an EMBL/GenBank/DDBJ whole genome shotgun (WGS) entry which is preliminary data.</text>
</comment>
<accession>A0ABU5DR40</accession>
<dbReference type="InterPro" id="IPR027383">
    <property type="entry name" value="Znf_put"/>
</dbReference>
<dbReference type="Proteomes" id="UP001285263">
    <property type="component" value="Unassembled WGS sequence"/>
</dbReference>
<dbReference type="Pfam" id="PF13490">
    <property type="entry name" value="zf-HC2"/>
    <property type="match status" value="1"/>
</dbReference>
<sequence length="210" mass="22509">MSNVVVPLETDPHQAVLALLPWYSRERLSGEEMSLVREHLQHCAACRSELEAERSLQAALADSREEPALNTEAALHRMRRLMNEQAPEKAKRGWMPWALGLQGVAIVALVFVVARPAPEALAPYKGLSAAGMPAETVHAETIVMFRPGVDEAGIRKALLAHRAQVVGGPTESGAYRLHLPGGAPALAALRAEPVVSLAESLDPPPPPAQP</sequence>